<keyword evidence="2" id="KW-0677">Repeat</keyword>
<protein>
    <submittedName>
        <fullName evidence="7">Uncharacterized WD repeat-containing protein C1672.07</fullName>
    </submittedName>
</protein>
<name>R4X6I5_TAPDE</name>
<evidence type="ECO:0000313" key="7">
    <source>
        <dbReference type="EMBL" id="CCG80725.1"/>
    </source>
</evidence>
<dbReference type="PROSITE" id="PS50294">
    <property type="entry name" value="WD_REPEATS_REGION"/>
    <property type="match status" value="1"/>
</dbReference>
<dbReference type="PROSITE" id="PS00678">
    <property type="entry name" value="WD_REPEATS_1"/>
    <property type="match status" value="1"/>
</dbReference>
<feature type="domain" description="WDR36/Utp21 N-terminal" evidence="6">
    <location>
        <begin position="62"/>
        <end position="324"/>
    </location>
</feature>
<dbReference type="SMART" id="SM00320">
    <property type="entry name" value="WD40"/>
    <property type="match status" value="10"/>
</dbReference>
<comment type="caution">
    <text evidence="7">The sequence shown here is derived from an EMBL/GenBank/DDBJ whole genome shotgun (WGS) entry which is preliminary data.</text>
</comment>
<dbReference type="InterPro" id="IPR015943">
    <property type="entry name" value="WD40/YVTN_repeat-like_dom_sf"/>
</dbReference>
<dbReference type="EMBL" id="CAHR02000005">
    <property type="protein sequence ID" value="CCG80725.1"/>
    <property type="molecule type" value="Genomic_DNA"/>
</dbReference>
<evidence type="ECO:0000256" key="3">
    <source>
        <dbReference type="PROSITE-ProRule" id="PRU00221"/>
    </source>
</evidence>
<evidence type="ECO:0000313" key="8">
    <source>
        <dbReference type="Proteomes" id="UP000013776"/>
    </source>
</evidence>
<dbReference type="InterPro" id="IPR019775">
    <property type="entry name" value="WD40_repeat_CS"/>
</dbReference>
<sequence>MPSVDVVSLDRRKRARHEPRNGLESTKPRAVSRAYTPFRSIGHVSNHVPFDIQIKGTQFLLTTCIGRAIQTYDCAKLNLLFVGTQTPETITAVVSQSDLILVAAGPSILAMKRGKEVWKIVTEDEEDIVHMITFGSYICATTTKQQLLIYNTSTLELHTQIALRAETEITALLHPATYLNKIVIATTDGRLEIWNVRTGSMIHRTESFGNTITALASAPVVDVIAVGLLDGSIFVYHLRADERMYKLRQEGRVTSITFRTDGIQTMASANDTGAIALWDLEKSKIQHVMRTAHVGSIPSIQFLNGQPLLLSSGTDNSIKEWLFDASDGLPRLLRSRSGHHAPPTSIDFYGETSQFLLSASRDRSVRAFSIYSDAQTAELSQGAVQSAANKSMIRAQDLKLPEVTALASRSTREKDWDNVLTAHKEDRAARSWSWSKRRLGSHQLRTFDGAAVRSVAISACGNFGFVGSNRGTIDCYNMQSGLHRRTYKGPDPHTKAVSGITSDSLNKVMISTSLDGTVKFWDFHKGVLLSTTNVQIGITALRYHRESGLVALSCDDFCIRILDTETKKLVRELWGHSNRLSSVVFSDDGRWLVSAALDSTIRTWDLPTGHLIDAIRTQSVCTSLSFSPTGEYLATTHIDSVGVHLWTNKAQFTPISTRHITEEEIVEAEMPSASGEGGTGIIDLALNDEEDNKDGIVLDSFNTVDQLSTDLLTLSMVPKSKWQNLLNLDVIRQRNKPKEAPRAPERLPFDLGTLRDLRNGSGLAAANVDGDDGATQSRFLDLHTSTTSQFSALLASSAEDDDDDASGFMEYLKTLGPAQLDIEVQSLSPGDSFAEHKNFTRAMTGRLRARRDYELCQAYMATFFKAHGDIIAGSIDDDGELERVLLDWQAVQESERQRLADLVGFCNGVVRFFTVK</sequence>
<proteinExistence type="predicted"/>
<feature type="region of interest" description="Disordered" evidence="4">
    <location>
        <begin position="1"/>
        <end position="29"/>
    </location>
</feature>
<dbReference type="CDD" id="cd00200">
    <property type="entry name" value="WD40"/>
    <property type="match status" value="1"/>
</dbReference>
<dbReference type="InterPro" id="IPR059157">
    <property type="entry name" value="WDR36-Utp21_N"/>
</dbReference>
<evidence type="ECO:0000259" key="5">
    <source>
        <dbReference type="Pfam" id="PF04192"/>
    </source>
</evidence>
<evidence type="ECO:0000256" key="1">
    <source>
        <dbReference type="ARBA" id="ARBA00022574"/>
    </source>
</evidence>
<organism evidence="7 8">
    <name type="scientific">Taphrina deformans (strain PYCC 5710 / ATCC 11124 / CBS 356.35 / IMI 108563 / JCM 9778 / NBRC 8474)</name>
    <name type="common">Peach leaf curl fungus</name>
    <name type="synonym">Lalaria deformans</name>
    <dbReference type="NCBI Taxonomy" id="1097556"/>
    <lineage>
        <taxon>Eukaryota</taxon>
        <taxon>Fungi</taxon>
        <taxon>Dikarya</taxon>
        <taxon>Ascomycota</taxon>
        <taxon>Taphrinomycotina</taxon>
        <taxon>Taphrinomycetes</taxon>
        <taxon>Taphrinales</taxon>
        <taxon>Taphrinaceae</taxon>
        <taxon>Taphrina</taxon>
    </lineage>
</organism>
<dbReference type="GO" id="GO:0032040">
    <property type="term" value="C:small-subunit processome"/>
    <property type="evidence" value="ECO:0007669"/>
    <property type="project" value="InterPro"/>
</dbReference>
<dbReference type="InterPro" id="IPR011044">
    <property type="entry name" value="Quino_amine_DH_bsu"/>
</dbReference>
<dbReference type="eggNOG" id="KOG1539">
    <property type="taxonomic scope" value="Eukaryota"/>
</dbReference>
<gene>
    <name evidence="7" type="ORF">TAPDE_000274</name>
</gene>
<feature type="repeat" description="WD" evidence="3">
    <location>
        <begin position="290"/>
        <end position="321"/>
    </location>
</feature>
<dbReference type="InterPro" id="IPR011047">
    <property type="entry name" value="Quinoprotein_ADH-like_sf"/>
</dbReference>
<evidence type="ECO:0000259" key="6">
    <source>
        <dbReference type="Pfam" id="PF25171"/>
    </source>
</evidence>
<dbReference type="VEuPathDB" id="FungiDB:TAPDE_000274"/>
<dbReference type="SUPFAM" id="SSF50998">
    <property type="entry name" value="Quinoprotein alcohol dehydrogenase-like"/>
    <property type="match status" value="1"/>
</dbReference>
<reference evidence="7 8" key="1">
    <citation type="journal article" date="2013" name="MBio">
        <title>Genome sequencing of the plant pathogen Taphrina deformans, the causal agent of peach leaf curl.</title>
        <authorList>
            <person name="Cisse O.H."/>
            <person name="Almeida J.M.G.C.F."/>
            <person name="Fonseca A."/>
            <person name="Kumar A.A."/>
            <person name="Salojaervi J."/>
            <person name="Overmyer K."/>
            <person name="Hauser P.M."/>
            <person name="Pagni M."/>
        </authorList>
    </citation>
    <scope>NUCLEOTIDE SEQUENCE [LARGE SCALE GENOMIC DNA]</scope>
    <source>
        <strain evidence="8">PYCC 5710 / ATCC 11124 / CBS 356.35 / IMI 108563 / JCM 9778 / NBRC 8474</strain>
    </source>
</reference>
<dbReference type="STRING" id="1097556.R4X6I5"/>
<dbReference type="Pfam" id="PF04192">
    <property type="entry name" value="Utp21"/>
    <property type="match status" value="1"/>
</dbReference>
<dbReference type="GO" id="GO:0006364">
    <property type="term" value="P:rRNA processing"/>
    <property type="evidence" value="ECO:0007669"/>
    <property type="project" value="InterPro"/>
</dbReference>
<feature type="repeat" description="WD" evidence="3">
    <location>
        <begin position="490"/>
        <end position="531"/>
    </location>
</feature>
<dbReference type="PROSITE" id="PS50082">
    <property type="entry name" value="WD_REPEATS_2"/>
    <property type="match status" value="3"/>
</dbReference>
<evidence type="ECO:0000256" key="4">
    <source>
        <dbReference type="SAM" id="MobiDB-lite"/>
    </source>
</evidence>
<feature type="repeat" description="WD" evidence="3">
    <location>
        <begin position="573"/>
        <end position="614"/>
    </location>
</feature>
<dbReference type="Proteomes" id="UP000013776">
    <property type="component" value="Unassembled WGS sequence"/>
</dbReference>
<dbReference type="GO" id="GO:0034388">
    <property type="term" value="C:Pwp2p-containing subcomplex of 90S preribosome"/>
    <property type="evidence" value="ECO:0007669"/>
    <property type="project" value="TreeGrafter"/>
</dbReference>
<accession>R4X6I5</accession>
<dbReference type="AlphaFoldDB" id="R4X6I5"/>
<evidence type="ECO:0000256" key="2">
    <source>
        <dbReference type="ARBA" id="ARBA00022737"/>
    </source>
</evidence>
<dbReference type="InterPro" id="IPR001680">
    <property type="entry name" value="WD40_rpt"/>
</dbReference>
<dbReference type="InterPro" id="IPR007319">
    <property type="entry name" value="WDR36/Utp21_C"/>
</dbReference>
<dbReference type="Gene3D" id="2.130.10.10">
    <property type="entry name" value="YVTN repeat-like/Quinoprotein amine dehydrogenase"/>
    <property type="match status" value="2"/>
</dbReference>
<dbReference type="PANTHER" id="PTHR22840">
    <property type="entry name" value="WD REPEAT-CONTAINING PROTEIN 36"/>
    <property type="match status" value="1"/>
</dbReference>
<dbReference type="Pfam" id="PF25168">
    <property type="entry name" value="Beta-prop_WDR36-Utp21_2nd"/>
    <property type="match status" value="1"/>
</dbReference>
<dbReference type="Pfam" id="PF25171">
    <property type="entry name" value="Beta-prop_WDR36-Utp21_1st"/>
    <property type="match status" value="1"/>
</dbReference>
<dbReference type="PANTHER" id="PTHR22840:SF12">
    <property type="entry name" value="WD REPEAT-CONTAINING PROTEIN 36"/>
    <property type="match status" value="1"/>
</dbReference>
<feature type="domain" description="WDR36/Utp21 C-terminal" evidence="5">
    <location>
        <begin position="705"/>
        <end position="913"/>
    </location>
</feature>
<dbReference type="OrthoDB" id="10250769at2759"/>
<keyword evidence="8" id="KW-1185">Reference proteome</keyword>
<keyword evidence="1 3" id="KW-0853">WD repeat</keyword>
<dbReference type="SUPFAM" id="SSF50969">
    <property type="entry name" value="YVTN repeat-like/Quinoprotein amine dehydrogenase"/>
    <property type="match status" value="1"/>
</dbReference>